<protein>
    <recommendedName>
        <fullName evidence="4">Large ribosomal subunit protein bL21m</fullName>
    </recommendedName>
</protein>
<dbReference type="PANTHER" id="PTHR21349">
    <property type="entry name" value="50S RIBOSOMAL PROTEIN L21"/>
    <property type="match status" value="1"/>
</dbReference>
<organism evidence="5 6">
    <name type="scientific">Symbiodinium natans</name>
    <dbReference type="NCBI Taxonomy" id="878477"/>
    <lineage>
        <taxon>Eukaryota</taxon>
        <taxon>Sar</taxon>
        <taxon>Alveolata</taxon>
        <taxon>Dinophyceae</taxon>
        <taxon>Suessiales</taxon>
        <taxon>Symbiodiniaceae</taxon>
        <taxon>Symbiodinium</taxon>
    </lineage>
</organism>
<dbReference type="PANTHER" id="PTHR21349:SF0">
    <property type="entry name" value="LARGE RIBOSOMAL SUBUNIT PROTEIN BL21M"/>
    <property type="match status" value="1"/>
</dbReference>
<reference evidence="5" key="1">
    <citation type="submission" date="2021-02" db="EMBL/GenBank/DDBJ databases">
        <authorList>
            <person name="Dougan E. K."/>
            <person name="Rhodes N."/>
            <person name="Thang M."/>
            <person name="Chan C."/>
        </authorList>
    </citation>
    <scope>NUCLEOTIDE SEQUENCE</scope>
</reference>
<evidence type="ECO:0000256" key="4">
    <source>
        <dbReference type="ARBA" id="ARBA00044129"/>
    </source>
</evidence>
<dbReference type="SUPFAM" id="SSF141091">
    <property type="entry name" value="L21p-like"/>
    <property type="match status" value="1"/>
</dbReference>
<sequence>MLLDHAYIIYHAQVAKAAEIAEKQIELVGAACITSLHDRLCRRIKQQELFCVFKSILNAVHRQYCVMLQVGDLVQTEKLHRREAGEKVVFGTVLVVGSKDFTILGKPTVPYAKVKATIEQQTLTREMLAFWYKPRRKQSHFYRRRQWVTMLRIDEIVLMPEEDPADPPPPKPVRLLDLWANRWLDPTEKEGIEMVNGEDGALIPKTALIYDGSEHQPGSYHRRGLTSCYRYWPDPVAWHEELMT</sequence>
<dbReference type="Proteomes" id="UP000604046">
    <property type="component" value="Unassembled WGS sequence"/>
</dbReference>
<name>A0A812NBT3_9DINO</name>
<proteinExistence type="inferred from homology"/>
<dbReference type="GO" id="GO:0003735">
    <property type="term" value="F:structural constituent of ribosome"/>
    <property type="evidence" value="ECO:0007669"/>
    <property type="project" value="InterPro"/>
</dbReference>
<keyword evidence="2" id="KW-0689">Ribosomal protein</keyword>
<dbReference type="GO" id="GO:0005762">
    <property type="term" value="C:mitochondrial large ribosomal subunit"/>
    <property type="evidence" value="ECO:0007669"/>
    <property type="project" value="TreeGrafter"/>
</dbReference>
<dbReference type="AlphaFoldDB" id="A0A812NBT3"/>
<comment type="caution">
    <text evidence="5">The sequence shown here is derived from an EMBL/GenBank/DDBJ whole genome shotgun (WGS) entry which is preliminary data.</text>
</comment>
<accession>A0A812NBT3</accession>
<gene>
    <name evidence="5" type="primary">mrpl21</name>
    <name evidence="5" type="ORF">SNAT2548_LOCUS15067</name>
</gene>
<evidence type="ECO:0000256" key="2">
    <source>
        <dbReference type="ARBA" id="ARBA00022980"/>
    </source>
</evidence>
<evidence type="ECO:0000256" key="1">
    <source>
        <dbReference type="ARBA" id="ARBA00008563"/>
    </source>
</evidence>
<evidence type="ECO:0000256" key="3">
    <source>
        <dbReference type="ARBA" id="ARBA00023274"/>
    </source>
</evidence>
<dbReference type="OrthoDB" id="5994at2759"/>
<dbReference type="InterPro" id="IPR036164">
    <property type="entry name" value="bL21-like_sf"/>
</dbReference>
<dbReference type="InterPro" id="IPR028909">
    <property type="entry name" value="bL21-like"/>
</dbReference>
<dbReference type="NCBIfam" id="TIGR00061">
    <property type="entry name" value="L21"/>
    <property type="match status" value="1"/>
</dbReference>
<keyword evidence="3" id="KW-0687">Ribonucleoprotein</keyword>
<evidence type="ECO:0000313" key="6">
    <source>
        <dbReference type="Proteomes" id="UP000604046"/>
    </source>
</evidence>
<dbReference type="GO" id="GO:0006412">
    <property type="term" value="P:translation"/>
    <property type="evidence" value="ECO:0007669"/>
    <property type="project" value="InterPro"/>
</dbReference>
<keyword evidence="6" id="KW-1185">Reference proteome</keyword>
<dbReference type="GO" id="GO:0003723">
    <property type="term" value="F:RNA binding"/>
    <property type="evidence" value="ECO:0007669"/>
    <property type="project" value="InterPro"/>
</dbReference>
<dbReference type="EMBL" id="CAJNDS010001846">
    <property type="protein sequence ID" value="CAE7284475.1"/>
    <property type="molecule type" value="Genomic_DNA"/>
</dbReference>
<comment type="similarity">
    <text evidence="1">Belongs to the bacterial ribosomal protein bL21 family.</text>
</comment>
<evidence type="ECO:0000313" key="5">
    <source>
        <dbReference type="EMBL" id="CAE7284475.1"/>
    </source>
</evidence>
<dbReference type="Pfam" id="PF00829">
    <property type="entry name" value="Ribosomal_L21p"/>
    <property type="match status" value="1"/>
</dbReference>
<dbReference type="InterPro" id="IPR001787">
    <property type="entry name" value="Ribosomal_bL21"/>
</dbReference>